<dbReference type="Proteomes" id="UP001293254">
    <property type="component" value="Unassembled WGS sequence"/>
</dbReference>
<comment type="caution">
    <text evidence="1">The sequence shown here is derived from an EMBL/GenBank/DDBJ whole genome shotgun (WGS) entry which is preliminary data.</text>
</comment>
<sequence length="130" mass="14140">MDNLAQRNPRVEKLCAVRREGGDDEAHIARLPFLEGGMGDIKFAMGSAWTRGGATLSHTVGPSRGIGTVGEWKGLCGNPSEWYRRLLCFCLSTRKLEQGCACGGLAVTEQYGSLLNGFVYFLVSSYSLFV</sequence>
<evidence type="ECO:0000313" key="2">
    <source>
        <dbReference type="Proteomes" id="UP001293254"/>
    </source>
</evidence>
<gene>
    <name evidence="1" type="ORF">Salat_2771100</name>
</gene>
<organism evidence="1 2">
    <name type="scientific">Sesamum alatum</name>
    <dbReference type="NCBI Taxonomy" id="300844"/>
    <lineage>
        <taxon>Eukaryota</taxon>
        <taxon>Viridiplantae</taxon>
        <taxon>Streptophyta</taxon>
        <taxon>Embryophyta</taxon>
        <taxon>Tracheophyta</taxon>
        <taxon>Spermatophyta</taxon>
        <taxon>Magnoliopsida</taxon>
        <taxon>eudicotyledons</taxon>
        <taxon>Gunneridae</taxon>
        <taxon>Pentapetalae</taxon>
        <taxon>asterids</taxon>
        <taxon>lamiids</taxon>
        <taxon>Lamiales</taxon>
        <taxon>Pedaliaceae</taxon>
        <taxon>Sesamum</taxon>
    </lineage>
</organism>
<dbReference type="AlphaFoldDB" id="A0AAE2C929"/>
<accession>A0AAE2C929</accession>
<protein>
    <submittedName>
        <fullName evidence="1">Uncharacterized protein</fullName>
    </submittedName>
</protein>
<name>A0AAE2C929_9LAMI</name>
<keyword evidence="2" id="KW-1185">Reference proteome</keyword>
<evidence type="ECO:0000313" key="1">
    <source>
        <dbReference type="EMBL" id="KAK4413584.1"/>
    </source>
</evidence>
<proteinExistence type="predicted"/>
<reference evidence="1" key="2">
    <citation type="journal article" date="2024" name="Plant">
        <title>Genomic evolution and insights into agronomic trait innovations of Sesamum species.</title>
        <authorList>
            <person name="Miao H."/>
            <person name="Wang L."/>
            <person name="Qu L."/>
            <person name="Liu H."/>
            <person name="Sun Y."/>
            <person name="Le M."/>
            <person name="Wang Q."/>
            <person name="Wei S."/>
            <person name="Zheng Y."/>
            <person name="Lin W."/>
            <person name="Duan Y."/>
            <person name="Cao H."/>
            <person name="Xiong S."/>
            <person name="Wang X."/>
            <person name="Wei L."/>
            <person name="Li C."/>
            <person name="Ma Q."/>
            <person name="Ju M."/>
            <person name="Zhao R."/>
            <person name="Li G."/>
            <person name="Mu C."/>
            <person name="Tian Q."/>
            <person name="Mei H."/>
            <person name="Zhang T."/>
            <person name="Gao T."/>
            <person name="Zhang H."/>
        </authorList>
    </citation>
    <scope>NUCLEOTIDE SEQUENCE</scope>
    <source>
        <strain evidence="1">3651</strain>
    </source>
</reference>
<dbReference type="EMBL" id="JACGWO010000012">
    <property type="protein sequence ID" value="KAK4413584.1"/>
    <property type="molecule type" value="Genomic_DNA"/>
</dbReference>
<reference evidence="1" key="1">
    <citation type="submission" date="2020-06" db="EMBL/GenBank/DDBJ databases">
        <authorList>
            <person name="Li T."/>
            <person name="Hu X."/>
            <person name="Zhang T."/>
            <person name="Song X."/>
            <person name="Zhang H."/>
            <person name="Dai N."/>
            <person name="Sheng W."/>
            <person name="Hou X."/>
            <person name="Wei L."/>
        </authorList>
    </citation>
    <scope>NUCLEOTIDE SEQUENCE</scope>
    <source>
        <strain evidence="1">3651</strain>
        <tissue evidence="1">Leaf</tissue>
    </source>
</reference>